<dbReference type="SUPFAM" id="SSF141673">
    <property type="entry name" value="MOSC N-terminal domain-like"/>
    <property type="match status" value="1"/>
</dbReference>
<gene>
    <name evidence="2" type="ORF">GCM10009546_03790</name>
</gene>
<dbReference type="Proteomes" id="UP001501427">
    <property type="component" value="Unassembled WGS sequence"/>
</dbReference>
<reference evidence="3" key="1">
    <citation type="journal article" date="2019" name="Int. J. Syst. Evol. Microbiol.">
        <title>The Global Catalogue of Microorganisms (GCM) 10K type strain sequencing project: providing services to taxonomists for standard genome sequencing and annotation.</title>
        <authorList>
            <consortium name="The Broad Institute Genomics Platform"/>
            <consortium name="The Broad Institute Genome Sequencing Center for Infectious Disease"/>
            <person name="Wu L."/>
            <person name="Ma J."/>
        </authorList>
    </citation>
    <scope>NUCLEOTIDE SEQUENCE [LARGE SCALE GENOMIC DNA]</scope>
    <source>
        <strain evidence="3">JCM 10667</strain>
    </source>
</reference>
<protein>
    <submittedName>
        <fullName evidence="2">MOSC domain-containing protein</fullName>
    </submittedName>
</protein>
<keyword evidence="3" id="KW-1185">Reference proteome</keyword>
<accession>A0ABP3NHL8</accession>
<dbReference type="PROSITE" id="PS51340">
    <property type="entry name" value="MOSC"/>
    <property type="match status" value="1"/>
</dbReference>
<comment type="caution">
    <text evidence="2">The sequence shown here is derived from an EMBL/GenBank/DDBJ whole genome shotgun (WGS) entry which is preliminary data.</text>
</comment>
<organism evidence="2 3">
    <name type="scientific">Actinomadura livida</name>
    <dbReference type="NCBI Taxonomy" id="79909"/>
    <lineage>
        <taxon>Bacteria</taxon>
        <taxon>Bacillati</taxon>
        <taxon>Actinomycetota</taxon>
        <taxon>Actinomycetes</taxon>
        <taxon>Streptosporangiales</taxon>
        <taxon>Thermomonosporaceae</taxon>
        <taxon>Actinomadura</taxon>
    </lineage>
</organism>
<name>A0ABP3NHL8_9ACTN</name>
<proteinExistence type="predicted"/>
<sequence length="294" mass="31973">MKCAAPSVSSNVSARCSTAWPNSADSCAGPTGGTLTATLIELNIYPFKSGGRTSLRSAELLATGLRYDREFMLVTPEGRFLSQRDHAEMALLRPSYDGEILTVRAPDVPALVHKATSDGEVRDVTLARSECQGVDQGDEAAAWFSDLLDRDCRLVRFTGHRPTRRGGGEVMFADGYPLLLISAESLADLNGRLAEPLPMTRFRPSLVVEGLGAFGEDSARLLRVGETVIEAVKPCSRCIITTTDQDTAERGREPLRTLATYRTRDRGIQFGQNCVPRSLGTLRLGDRVEVLEAL</sequence>
<dbReference type="Pfam" id="PF03473">
    <property type="entry name" value="MOSC"/>
    <property type="match status" value="1"/>
</dbReference>
<dbReference type="PANTHER" id="PTHR14237:SF19">
    <property type="entry name" value="MITOCHONDRIAL AMIDOXIME REDUCING COMPONENT 1"/>
    <property type="match status" value="1"/>
</dbReference>
<evidence type="ECO:0000259" key="1">
    <source>
        <dbReference type="PROSITE" id="PS51340"/>
    </source>
</evidence>
<dbReference type="EMBL" id="BAAAHD010000001">
    <property type="protein sequence ID" value="GAA0544968.1"/>
    <property type="molecule type" value="Genomic_DNA"/>
</dbReference>
<feature type="domain" description="MOSC" evidence="1">
    <location>
        <begin position="152"/>
        <end position="291"/>
    </location>
</feature>
<dbReference type="Pfam" id="PF03476">
    <property type="entry name" value="MOSC_N"/>
    <property type="match status" value="1"/>
</dbReference>
<dbReference type="InterPro" id="IPR005302">
    <property type="entry name" value="MoCF_Sase_C"/>
</dbReference>
<dbReference type="SUPFAM" id="SSF50800">
    <property type="entry name" value="PK beta-barrel domain-like"/>
    <property type="match status" value="1"/>
</dbReference>
<evidence type="ECO:0000313" key="2">
    <source>
        <dbReference type="EMBL" id="GAA0544968.1"/>
    </source>
</evidence>
<evidence type="ECO:0000313" key="3">
    <source>
        <dbReference type="Proteomes" id="UP001501427"/>
    </source>
</evidence>
<dbReference type="InterPro" id="IPR005303">
    <property type="entry name" value="MOCOS_middle"/>
</dbReference>
<dbReference type="InterPro" id="IPR011037">
    <property type="entry name" value="Pyrv_Knase-like_insert_dom_sf"/>
</dbReference>
<dbReference type="PANTHER" id="PTHR14237">
    <property type="entry name" value="MOLYBDOPTERIN COFACTOR SULFURASE MOSC"/>
    <property type="match status" value="1"/>
</dbReference>